<dbReference type="PROSITE" id="PS50043">
    <property type="entry name" value="HTH_LUXR_2"/>
    <property type="match status" value="1"/>
</dbReference>
<protein>
    <submittedName>
        <fullName evidence="5">Helix-turn-helix transcriptional regulator</fullName>
    </submittedName>
</protein>
<dbReference type="InterPro" id="IPR011990">
    <property type="entry name" value="TPR-like_helical_dom_sf"/>
</dbReference>
<evidence type="ECO:0000313" key="5">
    <source>
        <dbReference type="EMBL" id="MCO1660671.1"/>
    </source>
</evidence>
<keyword evidence="2" id="KW-0238">DNA-binding</keyword>
<dbReference type="PRINTS" id="PR00038">
    <property type="entry name" value="HTHLUXR"/>
</dbReference>
<evidence type="ECO:0000256" key="1">
    <source>
        <dbReference type="ARBA" id="ARBA00023015"/>
    </source>
</evidence>
<sequence>MADLRATRPGLVAPTAVRLGLLRARQGKLAEARRLFEAALPLPAAIAALGELDLAGGDAASAADAADRALRGLGDASVLDRLPALELLARALAAGGDSAGAAAAADQVECQAARLATPYMRGRGRLVRAEVLLAGGEDDGARRAAEDAADLFGACSAPYEAAQARMLLSEALAALGRRERAEAEARGARDAFAMLGMRRSGRPAASEELSPREVDILRLVAGGLGDAQIAERLFLSVHTVHRHVANIRTKLDVSSRAAAVGHATHHGML</sequence>
<accession>A0ABT1ACI4</accession>
<dbReference type="InterPro" id="IPR036388">
    <property type="entry name" value="WH-like_DNA-bd_sf"/>
</dbReference>
<dbReference type="InterPro" id="IPR016032">
    <property type="entry name" value="Sig_transdc_resp-reg_C-effctor"/>
</dbReference>
<comment type="caution">
    <text evidence="5">The sequence shown here is derived from an EMBL/GenBank/DDBJ whole genome shotgun (WGS) entry which is preliminary data.</text>
</comment>
<keyword evidence="3" id="KW-0804">Transcription</keyword>
<dbReference type="Proteomes" id="UP001165283">
    <property type="component" value="Unassembled WGS sequence"/>
</dbReference>
<dbReference type="EMBL" id="JAGSOV010000089">
    <property type="protein sequence ID" value="MCO1660671.1"/>
    <property type="molecule type" value="Genomic_DNA"/>
</dbReference>
<evidence type="ECO:0000313" key="6">
    <source>
        <dbReference type="Proteomes" id="UP001165283"/>
    </source>
</evidence>
<evidence type="ECO:0000256" key="2">
    <source>
        <dbReference type="ARBA" id="ARBA00023125"/>
    </source>
</evidence>
<dbReference type="Gene3D" id="1.10.10.10">
    <property type="entry name" value="Winged helix-like DNA-binding domain superfamily/Winged helix DNA-binding domain"/>
    <property type="match status" value="1"/>
</dbReference>
<keyword evidence="1" id="KW-0805">Transcription regulation</keyword>
<organism evidence="5 6">
    <name type="scientific">Pseudonocardia humida</name>
    <dbReference type="NCBI Taxonomy" id="2800819"/>
    <lineage>
        <taxon>Bacteria</taxon>
        <taxon>Bacillati</taxon>
        <taxon>Actinomycetota</taxon>
        <taxon>Actinomycetes</taxon>
        <taxon>Pseudonocardiales</taxon>
        <taxon>Pseudonocardiaceae</taxon>
        <taxon>Pseudonocardia</taxon>
    </lineage>
</organism>
<evidence type="ECO:0000256" key="3">
    <source>
        <dbReference type="ARBA" id="ARBA00023163"/>
    </source>
</evidence>
<keyword evidence="6" id="KW-1185">Reference proteome</keyword>
<feature type="domain" description="HTH luxR-type" evidence="4">
    <location>
        <begin position="202"/>
        <end position="267"/>
    </location>
</feature>
<dbReference type="SUPFAM" id="SSF48452">
    <property type="entry name" value="TPR-like"/>
    <property type="match status" value="1"/>
</dbReference>
<dbReference type="CDD" id="cd06170">
    <property type="entry name" value="LuxR_C_like"/>
    <property type="match status" value="1"/>
</dbReference>
<dbReference type="SMART" id="SM00421">
    <property type="entry name" value="HTH_LUXR"/>
    <property type="match status" value="1"/>
</dbReference>
<proteinExistence type="predicted"/>
<gene>
    <name evidence="5" type="ORF">KDL28_37040</name>
</gene>
<dbReference type="Pfam" id="PF00196">
    <property type="entry name" value="GerE"/>
    <property type="match status" value="1"/>
</dbReference>
<dbReference type="PANTHER" id="PTHR44688:SF16">
    <property type="entry name" value="DNA-BINDING TRANSCRIPTIONAL ACTIVATOR DEVR_DOSR"/>
    <property type="match status" value="1"/>
</dbReference>
<dbReference type="InterPro" id="IPR000792">
    <property type="entry name" value="Tscrpt_reg_LuxR_C"/>
</dbReference>
<name>A0ABT1ACI4_9PSEU</name>
<reference evidence="5" key="1">
    <citation type="submission" date="2021-04" db="EMBL/GenBank/DDBJ databases">
        <title>Pseudonocardia sp. nov., isolated from sandy soil of mangrove forest.</title>
        <authorList>
            <person name="Zan Z."/>
            <person name="Huang R."/>
            <person name="Liu W."/>
        </authorList>
    </citation>
    <scope>NUCLEOTIDE SEQUENCE</scope>
    <source>
        <strain evidence="5">S2-4</strain>
    </source>
</reference>
<dbReference type="SUPFAM" id="SSF46894">
    <property type="entry name" value="C-terminal effector domain of the bipartite response regulators"/>
    <property type="match status" value="1"/>
</dbReference>
<evidence type="ECO:0000259" key="4">
    <source>
        <dbReference type="PROSITE" id="PS50043"/>
    </source>
</evidence>
<dbReference type="PANTHER" id="PTHR44688">
    <property type="entry name" value="DNA-BINDING TRANSCRIPTIONAL ACTIVATOR DEVR_DOSR"/>
    <property type="match status" value="1"/>
</dbReference>